<dbReference type="PANTHER" id="PTHR37806:SF1">
    <property type="entry name" value="PEPTIDASE C39-LIKE DOMAIN-CONTAINING PROTEIN"/>
    <property type="match status" value="1"/>
</dbReference>
<dbReference type="Gene3D" id="3.90.70.10">
    <property type="entry name" value="Cysteine proteinases"/>
    <property type="match status" value="1"/>
</dbReference>
<evidence type="ECO:0000256" key="1">
    <source>
        <dbReference type="ARBA" id="ARBA00022729"/>
    </source>
</evidence>
<dbReference type="EMBL" id="JAEEGA010000018">
    <property type="protein sequence ID" value="MBP1043638.1"/>
    <property type="molecule type" value="Genomic_DNA"/>
</dbReference>
<feature type="domain" description="GW" evidence="3">
    <location>
        <begin position="623"/>
        <end position="704"/>
    </location>
</feature>
<dbReference type="SUPFAM" id="SSF82057">
    <property type="entry name" value="Prokaryotic SH3-related domain"/>
    <property type="match status" value="6"/>
</dbReference>
<organism evidence="4 5">
    <name type="scientific">Vagococcus allomyrinae</name>
    <dbReference type="NCBI Taxonomy" id="2794353"/>
    <lineage>
        <taxon>Bacteria</taxon>
        <taxon>Bacillati</taxon>
        <taxon>Bacillota</taxon>
        <taxon>Bacilli</taxon>
        <taxon>Lactobacillales</taxon>
        <taxon>Enterococcaceae</taxon>
        <taxon>Vagococcus</taxon>
    </lineage>
</organism>
<dbReference type="AlphaFoldDB" id="A0A940PGQ8"/>
<dbReference type="RefSeq" id="WP_209531452.1">
    <property type="nucleotide sequence ID" value="NZ_JAEEGA010000018.1"/>
</dbReference>
<dbReference type="Gene3D" id="2.30.30.170">
    <property type="match status" value="6"/>
</dbReference>
<dbReference type="PROSITE" id="PS51780">
    <property type="entry name" value="GW"/>
    <property type="match status" value="6"/>
</dbReference>
<feature type="domain" description="GW" evidence="3">
    <location>
        <begin position="709"/>
        <end position="790"/>
    </location>
</feature>
<evidence type="ECO:0000259" key="3">
    <source>
        <dbReference type="PROSITE" id="PS51780"/>
    </source>
</evidence>
<dbReference type="Pfam" id="PF13529">
    <property type="entry name" value="Peptidase_C39_2"/>
    <property type="match status" value="1"/>
</dbReference>
<dbReference type="Pfam" id="PF13457">
    <property type="entry name" value="GW"/>
    <property type="match status" value="6"/>
</dbReference>
<accession>A0A940PGQ8</accession>
<evidence type="ECO:0000256" key="2">
    <source>
        <dbReference type="SAM" id="MobiDB-lite"/>
    </source>
</evidence>
<sequence>MVKRVSKWLVLLVIVGQLTPSLIFAEEIVSSSSGDYNELASDTSIEESRESTDQTIPEEMIEDTSSDNLEIREKEVSYEAIDLDVINQLIHSQAMKSFNQRDSAIKEFIDYYETELYSISEEFRIDRSLLVVHLGLQTNWGKSEWSQPLQLNPFYKEGTYDNASFSKLVVSRNQQTNARETKDQEYKLYPDLATALREQIGDMGQQPSTLIADSQVGRVSKTIVENYVEWQNEDAQFSNDMFEILESEYFEKTTDLEKKKLNETGSKLNVNSFDEIISQQAVYRNAKILDNVGNHGVYNGVYRTGPNIRWIGSNSTLKGKEAVITEEAETTLSTYVKFSIAGNEVGWMDKRAFSYYEEIVKKESTGNLDARMITTTGEHGLYTGPFMTNGSVRWIGNNLQYNNRLVIVTEEVTTRRAVYVHFFIDGKDIGWMDKRAFNFTPFDKIINRKSLANADARVLATTGEHGIYSDVFNTNPGARWLGSNKNSKYANQLVTLQEEVVTSRATYIKFSQNGKVVGWMDKRAFNFTPFDEIISRTLLDNMDAQIITTTGDHGIYSDVFRTNASVRWLGSNKESRYANKLVTLQEEVVTSLATYIKFSQNGKIVGWMDKRAFNFDPFDKIISQKKLTATYASIVTNNGNHGVYSGVFNTEAAVKWIGSNSTYANKLAVITEEAITARGTYLKFSIAGKAIGWMDKKAFNFNPFDSILSQKNINSTRKVITTSTGSHGIYTGVYNTGPEVNWIGSNWHYKGKSVTITEEARTVKGIYQKFSINGKVIGWMDSRAFSSVMDVPIIKQMPELPTGCEIVSVTMMLNYAGVNVNKIAMANEMPRNYNPEYGFSGSPFLTSGQQPSYWCTIYPRALMAQVKKHVGSAVNLTGTSTEGLKRQLDDGKPVVVWVSYFHNFLTHAITLTGYDNTGFYYNDCWSGQKNAKITYASFNSCWAKQNRRAISY</sequence>
<proteinExistence type="predicted"/>
<feature type="region of interest" description="Disordered" evidence="2">
    <location>
        <begin position="34"/>
        <end position="55"/>
    </location>
</feature>
<evidence type="ECO:0000313" key="4">
    <source>
        <dbReference type="EMBL" id="MBP1043638.1"/>
    </source>
</evidence>
<feature type="domain" description="GW" evidence="3">
    <location>
        <begin position="536"/>
        <end position="618"/>
    </location>
</feature>
<keyword evidence="5" id="KW-1185">Reference proteome</keyword>
<reference evidence="4" key="1">
    <citation type="submission" date="2020-12" db="EMBL/GenBank/DDBJ databases">
        <title>Vagococcus allomyrinae sp. nov. and Enterococcus lavae sp. nov., isolated from the larvae of Allomyrina dichotoma.</title>
        <authorList>
            <person name="Lee S.D."/>
        </authorList>
    </citation>
    <scope>NUCLEOTIDE SEQUENCE</scope>
    <source>
        <strain evidence="4">BWB3-3</strain>
    </source>
</reference>
<protein>
    <submittedName>
        <fullName evidence="4">GW domain-containing glycosaminoglycan-binding protein</fullName>
    </submittedName>
</protein>
<gene>
    <name evidence="4" type="ORF">I6N95_21660</name>
</gene>
<dbReference type="InterPro" id="IPR039564">
    <property type="entry name" value="Peptidase_C39-like"/>
</dbReference>
<keyword evidence="1" id="KW-0732">Signal</keyword>
<feature type="domain" description="GW" evidence="3">
    <location>
        <begin position="362"/>
        <end position="442"/>
    </location>
</feature>
<feature type="compositionally biased region" description="Polar residues" evidence="2">
    <location>
        <begin position="34"/>
        <end position="43"/>
    </location>
</feature>
<dbReference type="NCBIfam" id="NF033202">
    <property type="entry name" value="GW_glycos_SH3"/>
    <property type="match status" value="3"/>
</dbReference>
<feature type="domain" description="GW" evidence="3">
    <location>
        <begin position="278"/>
        <end position="358"/>
    </location>
</feature>
<dbReference type="InterPro" id="IPR038200">
    <property type="entry name" value="GW_dom_sf"/>
</dbReference>
<comment type="caution">
    <text evidence="4">The sequence shown here is derived from an EMBL/GenBank/DDBJ whole genome shotgun (WGS) entry which is preliminary data.</text>
</comment>
<dbReference type="Proteomes" id="UP000674938">
    <property type="component" value="Unassembled WGS sequence"/>
</dbReference>
<dbReference type="PANTHER" id="PTHR37806">
    <property type="entry name" value="LMO0724 PROTEIN"/>
    <property type="match status" value="1"/>
</dbReference>
<dbReference type="InterPro" id="IPR025987">
    <property type="entry name" value="GW_dom"/>
</dbReference>
<name>A0A940PGQ8_9ENTE</name>
<evidence type="ECO:0000313" key="5">
    <source>
        <dbReference type="Proteomes" id="UP000674938"/>
    </source>
</evidence>
<feature type="domain" description="GW" evidence="3">
    <location>
        <begin position="448"/>
        <end position="530"/>
    </location>
</feature>